<evidence type="ECO:0008006" key="3">
    <source>
        <dbReference type="Google" id="ProtNLM"/>
    </source>
</evidence>
<evidence type="ECO:0000256" key="1">
    <source>
        <dbReference type="SAM" id="Coils"/>
    </source>
</evidence>
<organism evidence="2">
    <name type="scientific">human gut metagenome</name>
    <dbReference type="NCBI Taxonomy" id="408170"/>
    <lineage>
        <taxon>unclassified sequences</taxon>
        <taxon>metagenomes</taxon>
        <taxon>organismal metagenomes</taxon>
    </lineage>
</organism>
<evidence type="ECO:0000313" key="2">
    <source>
        <dbReference type="EMBL" id="EKC74485.1"/>
    </source>
</evidence>
<accession>K1U875</accession>
<proteinExistence type="predicted"/>
<reference evidence="2" key="1">
    <citation type="journal article" date="2013" name="Environ. Microbiol.">
        <title>Microbiota from the distal guts of lean and obese adolescents exhibit partial functional redundancy besides clear differences in community structure.</title>
        <authorList>
            <person name="Ferrer M."/>
            <person name="Ruiz A."/>
            <person name="Lanza F."/>
            <person name="Haange S.B."/>
            <person name="Oberbach A."/>
            <person name="Till H."/>
            <person name="Bargiela R."/>
            <person name="Campoy C."/>
            <person name="Segura M.T."/>
            <person name="Richter M."/>
            <person name="von Bergen M."/>
            <person name="Seifert J."/>
            <person name="Suarez A."/>
        </authorList>
    </citation>
    <scope>NUCLEOTIDE SEQUENCE</scope>
</reference>
<dbReference type="AlphaFoldDB" id="K1U875"/>
<feature type="coiled-coil region" evidence="1">
    <location>
        <begin position="32"/>
        <end position="64"/>
    </location>
</feature>
<dbReference type="EMBL" id="AJWY01003717">
    <property type="protein sequence ID" value="EKC74485.1"/>
    <property type="molecule type" value="Genomic_DNA"/>
</dbReference>
<comment type="caution">
    <text evidence="2">The sequence shown here is derived from an EMBL/GenBank/DDBJ whole genome shotgun (WGS) entry which is preliminary data.</text>
</comment>
<gene>
    <name evidence="2" type="ORF">LEA_05702</name>
</gene>
<name>K1U875_9ZZZZ</name>
<keyword evidence="1" id="KW-0175">Coiled coil</keyword>
<protein>
    <recommendedName>
        <fullName evidence="3">Mobilization protein</fullName>
    </recommendedName>
</protein>
<sequence length="190" mass="22174">MSVLFSVSNKVKTPERENAALHREVATHGEAIEALQTRIQTMQNDHHRERMELEAKNLSELSRKEAAHTEETTRLKNRILWQNHIIGCLSFLLLKTSDIFRKAVHGIIRLARDYYKPRFDTEQVSDIKSVLNLFGDDKQSHRAAGDFLYITATQKGKLDNREQIKARREVDNVVEGRYDQQQKRGFSMRR</sequence>